<gene>
    <name evidence="1" type="ORF">Pint_20060</name>
</gene>
<organism evidence="1 2">
    <name type="scientific">Pistacia integerrima</name>
    <dbReference type="NCBI Taxonomy" id="434235"/>
    <lineage>
        <taxon>Eukaryota</taxon>
        <taxon>Viridiplantae</taxon>
        <taxon>Streptophyta</taxon>
        <taxon>Embryophyta</taxon>
        <taxon>Tracheophyta</taxon>
        <taxon>Spermatophyta</taxon>
        <taxon>Magnoliopsida</taxon>
        <taxon>eudicotyledons</taxon>
        <taxon>Gunneridae</taxon>
        <taxon>Pentapetalae</taxon>
        <taxon>rosids</taxon>
        <taxon>malvids</taxon>
        <taxon>Sapindales</taxon>
        <taxon>Anacardiaceae</taxon>
        <taxon>Pistacia</taxon>
    </lineage>
</organism>
<reference evidence="2" key="1">
    <citation type="journal article" date="2023" name="G3 (Bethesda)">
        <title>Genome assembly and association tests identify interacting loci associated with vigor, precocity, and sex in interspecific pistachio rootstocks.</title>
        <authorList>
            <person name="Palmer W."/>
            <person name="Jacygrad E."/>
            <person name="Sagayaradj S."/>
            <person name="Cavanaugh K."/>
            <person name="Han R."/>
            <person name="Bertier L."/>
            <person name="Beede B."/>
            <person name="Kafkas S."/>
            <person name="Golino D."/>
            <person name="Preece J."/>
            <person name="Michelmore R."/>
        </authorList>
    </citation>
    <scope>NUCLEOTIDE SEQUENCE [LARGE SCALE GENOMIC DNA]</scope>
</reference>
<name>A0ACC0X7D1_9ROSI</name>
<sequence length="133" mass="15146">MLLLTRVKKGHGLFLGIFILRIPPVNSGVNLLPSRTLSSLKSLRKTFFVFASTKCSPETVRVFPQGRIFPLRSILYSSFLKPVIKKYRKHGDASQPHRTPPRLALALCNSFAICNRVRIFPHLSRKPLFFVLD</sequence>
<evidence type="ECO:0000313" key="1">
    <source>
        <dbReference type="EMBL" id="KAJ0013165.1"/>
    </source>
</evidence>
<protein>
    <submittedName>
        <fullName evidence="1">Uncharacterized protein</fullName>
    </submittedName>
</protein>
<accession>A0ACC0X7D1</accession>
<dbReference type="EMBL" id="CM047748">
    <property type="protein sequence ID" value="KAJ0013165.1"/>
    <property type="molecule type" value="Genomic_DNA"/>
</dbReference>
<proteinExistence type="predicted"/>
<comment type="caution">
    <text evidence="1">The sequence shown here is derived from an EMBL/GenBank/DDBJ whole genome shotgun (WGS) entry which is preliminary data.</text>
</comment>
<dbReference type="Proteomes" id="UP001163603">
    <property type="component" value="Chromosome 13"/>
</dbReference>
<keyword evidence="2" id="KW-1185">Reference proteome</keyword>
<evidence type="ECO:0000313" key="2">
    <source>
        <dbReference type="Proteomes" id="UP001163603"/>
    </source>
</evidence>